<keyword evidence="3" id="KW-1185">Reference proteome</keyword>
<gene>
    <name evidence="2" type="ORF">CAE01nite_24670</name>
</gene>
<feature type="region of interest" description="Disordered" evidence="1">
    <location>
        <begin position="1"/>
        <end position="36"/>
    </location>
</feature>
<dbReference type="OrthoDB" id="5148094at2"/>
<sequence>MSTLPGPETWRDAGLSQVDPGGDVEITPDVPRGRDAAVPVGSVAADADPADVAEQAQTVAPDTDPGGPLGVVDVLAEANPADLAEQARSVPPDERDEYP</sequence>
<dbReference type="EMBL" id="BJYY01000015">
    <property type="protein sequence ID" value="GEO34742.1"/>
    <property type="molecule type" value="Genomic_DNA"/>
</dbReference>
<evidence type="ECO:0000313" key="2">
    <source>
        <dbReference type="EMBL" id="GEO34742.1"/>
    </source>
</evidence>
<comment type="caution">
    <text evidence="2">The sequence shown here is derived from an EMBL/GenBank/DDBJ whole genome shotgun (WGS) entry which is preliminary data.</text>
</comment>
<dbReference type="RefSeq" id="WP_146904864.1">
    <property type="nucleotide sequence ID" value="NZ_BAAARM010000004.1"/>
</dbReference>
<dbReference type="Proteomes" id="UP000321181">
    <property type="component" value="Unassembled WGS sequence"/>
</dbReference>
<proteinExistence type="predicted"/>
<evidence type="ECO:0000256" key="1">
    <source>
        <dbReference type="SAM" id="MobiDB-lite"/>
    </source>
</evidence>
<accession>A0A512DE44</accession>
<reference evidence="2 3" key="1">
    <citation type="submission" date="2019-07" db="EMBL/GenBank/DDBJ databases">
        <title>Whole genome shotgun sequence of Cellulomonas aerilata NBRC 106308.</title>
        <authorList>
            <person name="Hosoyama A."/>
            <person name="Uohara A."/>
            <person name="Ohji S."/>
            <person name="Ichikawa N."/>
        </authorList>
    </citation>
    <scope>NUCLEOTIDE SEQUENCE [LARGE SCALE GENOMIC DNA]</scope>
    <source>
        <strain evidence="2 3">NBRC 106308</strain>
    </source>
</reference>
<dbReference type="AlphaFoldDB" id="A0A512DE44"/>
<name>A0A512DE44_9CELL</name>
<evidence type="ECO:0000313" key="3">
    <source>
        <dbReference type="Proteomes" id="UP000321181"/>
    </source>
</evidence>
<organism evidence="2 3">
    <name type="scientific">Cellulomonas aerilata</name>
    <dbReference type="NCBI Taxonomy" id="515326"/>
    <lineage>
        <taxon>Bacteria</taxon>
        <taxon>Bacillati</taxon>
        <taxon>Actinomycetota</taxon>
        <taxon>Actinomycetes</taxon>
        <taxon>Micrococcales</taxon>
        <taxon>Cellulomonadaceae</taxon>
        <taxon>Cellulomonas</taxon>
    </lineage>
</organism>
<protein>
    <submittedName>
        <fullName evidence="2">Uncharacterized protein</fullName>
    </submittedName>
</protein>